<dbReference type="HOGENOM" id="CLU_2986338_0_0_9"/>
<dbReference type="AlphaFoldDB" id="K9EUZ9"/>
<keyword evidence="2" id="KW-1185">Reference proteome</keyword>
<comment type="caution">
    <text evidence="1">The sequence shown here is derived from an EMBL/GenBank/DDBJ whole genome shotgun (WGS) entry which is preliminary data.</text>
</comment>
<evidence type="ECO:0000313" key="2">
    <source>
        <dbReference type="Proteomes" id="UP000009875"/>
    </source>
</evidence>
<accession>K9EUZ9</accession>
<reference evidence="1 2" key="1">
    <citation type="submission" date="2012-09" db="EMBL/GenBank/DDBJ databases">
        <title>The Genome Sequence of Alloiococcus otitis ATCC 51267.</title>
        <authorList>
            <consortium name="The Broad Institute Genome Sequencing Platform"/>
            <person name="Earl A."/>
            <person name="Ward D."/>
            <person name="Feldgarden M."/>
            <person name="Gevers D."/>
            <person name="Huys G."/>
            <person name="Walker B."/>
            <person name="Young S.K."/>
            <person name="Zeng Q."/>
            <person name="Gargeya S."/>
            <person name="Fitzgerald M."/>
            <person name="Haas B."/>
            <person name="Abouelleil A."/>
            <person name="Alvarado L."/>
            <person name="Arachchi H.M."/>
            <person name="Berlin A.M."/>
            <person name="Chapman S.B."/>
            <person name="Goldberg J."/>
            <person name="Griggs A."/>
            <person name="Gujja S."/>
            <person name="Hansen M."/>
            <person name="Howarth C."/>
            <person name="Imamovic A."/>
            <person name="Larimer J."/>
            <person name="McCowen C."/>
            <person name="Montmayeur A."/>
            <person name="Murphy C."/>
            <person name="Neiman D."/>
            <person name="Pearson M."/>
            <person name="Priest M."/>
            <person name="Roberts A."/>
            <person name="Saif S."/>
            <person name="Shea T."/>
            <person name="Sisk P."/>
            <person name="Sykes S."/>
            <person name="Wortman J."/>
            <person name="Nusbaum C."/>
            <person name="Birren B."/>
        </authorList>
    </citation>
    <scope>NUCLEOTIDE SEQUENCE [LARGE SCALE GENOMIC DNA]</scope>
    <source>
        <strain evidence="1 2">ATCC 51267</strain>
    </source>
</reference>
<dbReference type="Proteomes" id="UP000009875">
    <property type="component" value="Unassembled WGS sequence"/>
</dbReference>
<evidence type="ECO:0000313" key="1">
    <source>
        <dbReference type="EMBL" id="EKU93030.1"/>
    </source>
</evidence>
<organism evidence="1 2">
    <name type="scientific">Alloiococcus otitis ATCC 51267</name>
    <dbReference type="NCBI Taxonomy" id="883081"/>
    <lineage>
        <taxon>Bacteria</taxon>
        <taxon>Bacillati</taxon>
        <taxon>Bacillota</taxon>
        <taxon>Bacilli</taxon>
        <taxon>Lactobacillales</taxon>
        <taxon>Carnobacteriaceae</taxon>
        <taxon>Alloiococcus</taxon>
    </lineage>
</organism>
<proteinExistence type="predicted"/>
<sequence length="57" mass="6364">MEAVKEKPIENGLRVDRIEIEMGSGSPVIESEYDGTHRVINREIDKNIGGNARDLVL</sequence>
<dbReference type="EMBL" id="AGXA01000027">
    <property type="protein sequence ID" value="EKU93030.1"/>
    <property type="molecule type" value="Genomic_DNA"/>
</dbReference>
<name>K9EUZ9_9LACT</name>
<gene>
    <name evidence="1" type="ORF">HMPREF9698_01226</name>
</gene>
<protein>
    <submittedName>
        <fullName evidence="1">Uncharacterized protein</fullName>
    </submittedName>
</protein>